<keyword evidence="2 3" id="KW-0961">Cell wall biogenesis/degradation</keyword>
<dbReference type="InterPro" id="IPR009009">
    <property type="entry name" value="RlpA-like_DPBB"/>
</dbReference>
<evidence type="ECO:0000256" key="2">
    <source>
        <dbReference type="ARBA" id="ARBA00023316"/>
    </source>
</evidence>
<comment type="similarity">
    <text evidence="3 4">Belongs to the RlpA family.</text>
</comment>
<evidence type="ECO:0000259" key="5">
    <source>
        <dbReference type="Pfam" id="PF03330"/>
    </source>
</evidence>
<dbReference type="CDD" id="cd22268">
    <property type="entry name" value="DPBB_RlpA-like"/>
    <property type="match status" value="1"/>
</dbReference>
<proteinExistence type="inferred from homology"/>
<protein>
    <recommendedName>
        <fullName evidence="3">Probable endolytic peptidoglycan transglycosylase RlpA</fullName>
        <ecNumber evidence="3">4.2.2.-</ecNumber>
    </recommendedName>
</protein>
<dbReference type="AlphaFoldDB" id="A0A7C2YVG4"/>
<evidence type="ECO:0000256" key="4">
    <source>
        <dbReference type="RuleBase" id="RU003495"/>
    </source>
</evidence>
<dbReference type="InterPro" id="IPR036908">
    <property type="entry name" value="RlpA-like_sf"/>
</dbReference>
<comment type="caution">
    <text evidence="7">The sequence shown here is derived from an EMBL/GenBank/DDBJ whole genome shotgun (WGS) entry which is preliminary data.</text>
</comment>
<dbReference type="GO" id="GO:0071555">
    <property type="term" value="P:cell wall organization"/>
    <property type="evidence" value="ECO:0007669"/>
    <property type="project" value="UniProtKB-KW"/>
</dbReference>
<dbReference type="InterPro" id="IPR012997">
    <property type="entry name" value="RplA"/>
</dbReference>
<accession>A0A7C2YVG4</accession>
<gene>
    <name evidence="3" type="primary">rlpA</name>
    <name evidence="6" type="ORF">ENO47_00765</name>
    <name evidence="7" type="ORF">ENO47_01990</name>
</gene>
<evidence type="ECO:0000313" key="7">
    <source>
        <dbReference type="EMBL" id="HEW45431.1"/>
    </source>
</evidence>
<dbReference type="HAMAP" id="MF_02071">
    <property type="entry name" value="RlpA"/>
    <property type="match status" value="1"/>
</dbReference>
<dbReference type="InterPro" id="IPR034718">
    <property type="entry name" value="RlpA"/>
</dbReference>
<comment type="function">
    <text evidence="3">Lytic transglycosylase with a strong preference for naked glycan strands that lack stem peptides.</text>
</comment>
<evidence type="ECO:0000256" key="1">
    <source>
        <dbReference type="ARBA" id="ARBA00023239"/>
    </source>
</evidence>
<evidence type="ECO:0000313" key="6">
    <source>
        <dbReference type="EMBL" id="HEW45199.1"/>
    </source>
</evidence>
<dbReference type="Pfam" id="PF03330">
    <property type="entry name" value="DPBB_1"/>
    <property type="match status" value="1"/>
</dbReference>
<organism evidence="7">
    <name type="scientific">Hydrogenobacter sp</name>
    <dbReference type="NCBI Taxonomy" id="2152829"/>
    <lineage>
        <taxon>Bacteria</taxon>
        <taxon>Pseudomonadati</taxon>
        <taxon>Aquificota</taxon>
        <taxon>Aquificia</taxon>
        <taxon>Aquificales</taxon>
        <taxon>Aquificaceae</taxon>
        <taxon>Hydrogenobacter</taxon>
    </lineage>
</organism>
<name>A0A7C2YVG4_9AQUI</name>
<reference evidence="7" key="1">
    <citation type="journal article" date="2020" name="mSystems">
        <title>Genome- and Community-Level Interaction Insights into Carbon Utilization and Element Cycling Functions of Hydrothermarchaeota in Hydrothermal Sediment.</title>
        <authorList>
            <person name="Zhou Z."/>
            <person name="Liu Y."/>
            <person name="Xu W."/>
            <person name="Pan J."/>
            <person name="Luo Z.H."/>
            <person name="Li M."/>
        </authorList>
    </citation>
    <scope>NUCLEOTIDE SEQUENCE [LARGE SCALE GENOMIC DNA]</scope>
    <source>
        <strain evidence="7">SpSt-132</strain>
    </source>
</reference>
<sequence length="139" mass="15712">MKVLVFLLMVFSLVLAEECKVYEGYASWYGKRFHGRKTSSGEIFNKYKYTAASRDFPLGTYLLVKNLDNGEEVVVIVTDRGPFKKSRIIDLSKAAAEKLGFVRQGVAKVQVMPLSCATQEEEIGEEDHEEIIKDLLNTL</sequence>
<dbReference type="NCBIfam" id="TIGR00413">
    <property type="entry name" value="rlpA"/>
    <property type="match status" value="1"/>
</dbReference>
<dbReference type="EMBL" id="DSFP01000016">
    <property type="protein sequence ID" value="HEW45199.1"/>
    <property type="molecule type" value="Genomic_DNA"/>
</dbReference>
<feature type="domain" description="RlpA-like protein double-psi beta-barrel" evidence="5">
    <location>
        <begin position="23"/>
        <end position="111"/>
    </location>
</feature>
<dbReference type="PANTHER" id="PTHR34183">
    <property type="entry name" value="ENDOLYTIC PEPTIDOGLYCAN TRANSGLYCOSYLASE RLPA"/>
    <property type="match status" value="1"/>
</dbReference>
<dbReference type="EMBL" id="DSFP01000026">
    <property type="protein sequence ID" value="HEW45431.1"/>
    <property type="molecule type" value="Genomic_DNA"/>
</dbReference>
<keyword evidence="1 3" id="KW-0456">Lyase</keyword>
<dbReference type="PANTHER" id="PTHR34183:SF1">
    <property type="entry name" value="ENDOLYTIC PEPTIDOGLYCAN TRANSGLYCOSYLASE RLPA"/>
    <property type="match status" value="1"/>
</dbReference>
<dbReference type="SUPFAM" id="SSF50685">
    <property type="entry name" value="Barwin-like endoglucanases"/>
    <property type="match status" value="1"/>
</dbReference>
<dbReference type="GO" id="GO:0000270">
    <property type="term" value="P:peptidoglycan metabolic process"/>
    <property type="evidence" value="ECO:0007669"/>
    <property type="project" value="UniProtKB-UniRule"/>
</dbReference>
<dbReference type="GO" id="GO:0008932">
    <property type="term" value="F:lytic endotransglycosylase activity"/>
    <property type="evidence" value="ECO:0007669"/>
    <property type="project" value="UniProtKB-UniRule"/>
</dbReference>
<dbReference type="EC" id="4.2.2.-" evidence="3"/>
<evidence type="ECO:0000256" key="3">
    <source>
        <dbReference type="HAMAP-Rule" id="MF_02071"/>
    </source>
</evidence>
<dbReference type="Gene3D" id="2.40.40.10">
    <property type="entry name" value="RlpA-like domain"/>
    <property type="match status" value="1"/>
</dbReference>